<dbReference type="PATRIC" id="fig|1162668.3.peg.2905"/>
<dbReference type="InterPro" id="IPR051810">
    <property type="entry name" value="Precorrin_MeTrfase"/>
</dbReference>
<dbReference type="CDD" id="cd11646">
    <property type="entry name" value="Precorrin_3B_C17_MT"/>
    <property type="match status" value="1"/>
</dbReference>
<dbReference type="SUPFAM" id="SSF53790">
    <property type="entry name" value="Tetrapyrrole methylase"/>
    <property type="match status" value="1"/>
</dbReference>
<dbReference type="InterPro" id="IPR014777">
    <property type="entry name" value="4pyrrole_Mease_sub1"/>
</dbReference>
<dbReference type="EMBL" id="AP012342">
    <property type="protein sequence ID" value="BAM08119.1"/>
    <property type="molecule type" value="Genomic_DNA"/>
</dbReference>
<dbReference type="AlphaFoldDB" id="I0IS70"/>
<reference evidence="8" key="2">
    <citation type="submission" date="2012-03" db="EMBL/GenBank/DDBJ databases">
        <title>The complete genome sequence of the pioneer microbe on fresh volcanic deposit, Leptospirillum ferrooxidans strain C2-3.</title>
        <authorList>
            <person name="Fujimura R."/>
            <person name="Sato Y."/>
            <person name="Nishizawa T."/>
            <person name="Nanba K."/>
            <person name="Oshima K."/>
            <person name="Hattori M."/>
            <person name="Kamijo T."/>
            <person name="Ohta H."/>
        </authorList>
    </citation>
    <scope>NUCLEOTIDE SEQUENCE [LARGE SCALE GENOMIC DNA]</scope>
    <source>
        <strain evidence="8">C2-3</strain>
    </source>
</reference>
<keyword evidence="5" id="KW-0949">S-adenosyl-L-methionine</keyword>
<feature type="domain" description="Tetrapyrrole methylase" evidence="6">
    <location>
        <begin position="16"/>
        <end position="225"/>
    </location>
</feature>
<evidence type="ECO:0000256" key="4">
    <source>
        <dbReference type="ARBA" id="ARBA00022679"/>
    </source>
</evidence>
<dbReference type="OrthoDB" id="9772960at2"/>
<name>I0IS70_LEPFC</name>
<keyword evidence="4" id="KW-0808">Transferase</keyword>
<dbReference type="Pfam" id="PF00590">
    <property type="entry name" value="TP_methylase"/>
    <property type="match status" value="1"/>
</dbReference>
<dbReference type="GO" id="GO:0032259">
    <property type="term" value="P:methylation"/>
    <property type="evidence" value="ECO:0007669"/>
    <property type="project" value="UniProtKB-KW"/>
</dbReference>
<dbReference type="KEGG" id="lfc:LFE_2448"/>
<dbReference type="Gene3D" id="3.40.1010.10">
    <property type="entry name" value="Cobalt-precorrin-4 Transmethylase, Domain 1"/>
    <property type="match status" value="1"/>
</dbReference>
<keyword evidence="2" id="KW-0169">Cobalamin biosynthesis</keyword>
<dbReference type="UniPathway" id="UPA00148"/>
<reference evidence="7 8" key="1">
    <citation type="journal article" date="2012" name="J. Bacteriol.">
        <title>Complete Genome Sequence of Leptospirillum ferrooxidans Strain C2-3, Isolated from a Fresh Volcanic Ash Deposit on the Island of Miyake, Japan.</title>
        <authorList>
            <person name="Fujimura R."/>
            <person name="Sato Y."/>
            <person name="Nishizawa T."/>
            <person name="Oshima K."/>
            <person name="Kim S.-W."/>
            <person name="Hattori M."/>
            <person name="Kamijo T."/>
            <person name="Ohta H."/>
        </authorList>
    </citation>
    <scope>NUCLEOTIDE SEQUENCE [LARGE SCALE GENOMIC DNA]</scope>
    <source>
        <strain evidence="7 8">C2-3</strain>
    </source>
</reference>
<evidence type="ECO:0000256" key="2">
    <source>
        <dbReference type="ARBA" id="ARBA00022573"/>
    </source>
</evidence>
<proteinExistence type="predicted"/>
<dbReference type="GO" id="GO:0009236">
    <property type="term" value="P:cobalamin biosynthetic process"/>
    <property type="evidence" value="ECO:0007669"/>
    <property type="project" value="UniProtKB-UniPathway"/>
</dbReference>
<dbReference type="GO" id="GO:0008168">
    <property type="term" value="F:methyltransferase activity"/>
    <property type="evidence" value="ECO:0007669"/>
    <property type="project" value="UniProtKB-KW"/>
</dbReference>
<dbReference type="PANTHER" id="PTHR47036:SF1">
    <property type="entry name" value="COBALT-FACTOR III C(17)-METHYLTRANSFERASE-RELATED"/>
    <property type="match status" value="1"/>
</dbReference>
<dbReference type="NCBIfam" id="TIGR01466">
    <property type="entry name" value="cobJ_cbiH"/>
    <property type="match status" value="1"/>
</dbReference>
<evidence type="ECO:0000256" key="5">
    <source>
        <dbReference type="ARBA" id="ARBA00022691"/>
    </source>
</evidence>
<keyword evidence="8" id="KW-1185">Reference proteome</keyword>
<dbReference type="Gene3D" id="3.30.950.10">
    <property type="entry name" value="Methyltransferase, Cobalt-precorrin-4 Transmethylase, Domain 2"/>
    <property type="match status" value="1"/>
</dbReference>
<protein>
    <submittedName>
        <fullName evidence="7">Precorrin-3B methylase</fullName>
    </submittedName>
</protein>
<dbReference type="RefSeq" id="WP_014450602.1">
    <property type="nucleotide sequence ID" value="NC_017094.1"/>
</dbReference>
<sequence length="274" mass="29928">MSNNAPLTPESPRGSLLLVGFGPGSEEHLTHRAKWAIEHAEIIIGYRTYIDLVRPLIQNKTIIQTGMTEEIERASQAVDLAFSGKTVALVSSGDVGIYGMAGLAYEVLADRGYTGTEIDVEVIPGVTALSACASILGAPLMHDFASISLSDLLTPWEVIRKRLRAAAEADFVIALYNPKSSKRVRQIEEAREIMMEVRDHDTPVGIVKSAMREGENIVISNLSEMLTHPIGMLTTILVGNSQTRIIAGKMVTPRGYQKKYNIHTGDRLTKSKTL</sequence>
<evidence type="ECO:0000313" key="8">
    <source>
        <dbReference type="Proteomes" id="UP000007382"/>
    </source>
</evidence>
<dbReference type="InterPro" id="IPR014776">
    <property type="entry name" value="4pyrrole_Mease_sub2"/>
</dbReference>
<evidence type="ECO:0000256" key="3">
    <source>
        <dbReference type="ARBA" id="ARBA00022603"/>
    </source>
</evidence>
<dbReference type="InterPro" id="IPR000878">
    <property type="entry name" value="4pyrrol_Mease"/>
</dbReference>
<comment type="pathway">
    <text evidence="1">Cofactor biosynthesis; adenosylcobalamin biosynthesis.</text>
</comment>
<gene>
    <name evidence="7" type="ordered locus">LFE_2448</name>
</gene>
<dbReference type="eggNOG" id="COG1010">
    <property type="taxonomic scope" value="Bacteria"/>
</dbReference>
<dbReference type="InterPro" id="IPR006363">
    <property type="entry name" value="Cbl_synth_CobJ/CibH_dom"/>
</dbReference>
<dbReference type="PANTHER" id="PTHR47036">
    <property type="entry name" value="COBALT-FACTOR III C(17)-METHYLTRANSFERASE-RELATED"/>
    <property type="match status" value="1"/>
</dbReference>
<organism evidence="7 8">
    <name type="scientific">Leptospirillum ferrooxidans (strain C2-3)</name>
    <dbReference type="NCBI Taxonomy" id="1162668"/>
    <lineage>
        <taxon>Bacteria</taxon>
        <taxon>Pseudomonadati</taxon>
        <taxon>Nitrospirota</taxon>
        <taxon>Nitrospiria</taxon>
        <taxon>Nitrospirales</taxon>
        <taxon>Nitrospiraceae</taxon>
        <taxon>Leptospirillum</taxon>
    </lineage>
</organism>
<dbReference type="InterPro" id="IPR035996">
    <property type="entry name" value="4pyrrol_Methylase_sf"/>
</dbReference>
<accession>I0IS70</accession>
<evidence type="ECO:0000313" key="7">
    <source>
        <dbReference type="EMBL" id="BAM08119.1"/>
    </source>
</evidence>
<dbReference type="STRING" id="1162668.LFE_2448"/>
<dbReference type="HOGENOM" id="CLU_047948_2_0_0"/>
<dbReference type="Proteomes" id="UP000007382">
    <property type="component" value="Chromosome"/>
</dbReference>
<keyword evidence="3 7" id="KW-0489">Methyltransferase</keyword>
<evidence type="ECO:0000256" key="1">
    <source>
        <dbReference type="ARBA" id="ARBA00004953"/>
    </source>
</evidence>
<evidence type="ECO:0000259" key="6">
    <source>
        <dbReference type="Pfam" id="PF00590"/>
    </source>
</evidence>